<evidence type="ECO:0000313" key="3">
    <source>
        <dbReference type="Proteomes" id="UP000199220"/>
    </source>
</evidence>
<proteinExistence type="predicted"/>
<keyword evidence="3" id="KW-1185">Reference proteome</keyword>
<name>A0A1H5KKF8_9MICO</name>
<dbReference type="GO" id="GO:0016779">
    <property type="term" value="F:nucleotidyltransferase activity"/>
    <property type="evidence" value="ECO:0007669"/>
    <property type="project" value="InterPro"/>
</dbReference>
<dbReference type="SUPFAM" id="SSF81301">
    <property type="entry name" value="Nucleotidyltransferase"/>
    <property type="match status" value="1"/>
</dbReference>
<sequence>MQHHQDTLAAFVEQARRDPDTVGVVVTGSVAHGTERPDSDVDVQLVLTEEAFAEAWEQNRLSYVVREVATYDGGYVDIKVASADFLRRAAERADDPMRHSMLGARVVWSRLDNLGELVAAIPVLPADLWQERMASFIAQARLHSGYFLKQAVRLENTYLLHHAAVHTTIAGGRTLLALNRTLFKGHKYLEGMLASLELVPTGYAEATADLLAHPDLRTSAAYMDLLESYHPWPLSREQTLSTFVRDNELGWYSGHLPPEYS</sequence>
<evidence type="ECO:0000259" key="1">
    <source>
        <dbReference type="Pfam" id="PF01909"/>
    </source>
</evidence>
<evidence type="ECO:0000313" key="2">
    <source>
        <dbReference type="EMBL" id="SEE65309.1"/>
    </source>
</evidence>
<dbReference type="Gene3D" id="3.30.460.10">
    <property type="entry name" value="Beta Polymerase, domain 2"/>
    <property type="match status" value="1"/>
</dbReference>
<dbReference type="Pfam" id="PF01909">
    <property type="entry name" value="NTP_transf_2"/>
    <property type="match status" value="1"/>
</dbReference>
<protein>
    <submittedName>
        <fullName evidence="2">Nucleotidyltransferase domain-containing protein</fullName>
    </submittedName>
</protein>
<dbReference type="InterPro" id="IPR002934">
    <property type="entry name" value="Polymerase_NTP_transf_dom"/>
</dbReference>
<accession>A0A1H5KKF8</accession>
<keyword evidence="2" id="KW-0808">Transferase</keyword>
<feature type="domain" description="Polymerase nucleotidyl transferase" evidence="1">
    <location>
        <begin position="16"/>
        <end position="67"/>
    </location>
</feature>
<dbReference type="Proteomes" id="UP000199220">
    <property type="component" value="Unassembled WGS sequence"/>
</dbReference>
<dbReference type="STRING" id="648782.SAMN04488554_2318"/>
<gene>
    <name evidence="2" type="ORF">SAMN04488554_2318</name>
</gene>
<dbReference type="EMBL" id="FNTX01000002">
    <property type="protein sequence ID" value="SEE65309.1"/>
    <property type="molecule type" value="Genomic_DNA"/>
</dbReference>
<dbReference type="AlphaFoldDB" id="A0A1H5KKF8"/>
<organism evidence="2 3">
    <name type="scientific">Ruania alba</name>
    <dbReference type="NCBI Taxonomy" id="648782"/>
    <lineage>
        <taxon>Bacteria</taxon>
        <taxon>Bacillati</taxon>
        <taxon>Actinomycetota</taxon>
        <taxon>Actinomycetes</taxon>
        <taxon>Micrococcales</taxon>
        <taxon>Ruaniaceae</taxon>
        <taxon>Ruania</taxon>
    </lineage>
</organism>
<dbReference type="RefSeq" id="WP_089773296.1">
    <property type="nucleotide sequence ID" value="NZ_FNTX01000002.1"/>
</dbReference>
<dbReference type="InterPro" id="IPR043519">
    <property type="entry name" value="NT_sf"/>
</dbReference>
<dbReference type="OrthoDB" id="3360502at2"/>
<reference evidence="3" key="1">
    <citation type="submission" date="2016-10" db="EMBL/GenBank/DDBJ databases">
        <authorList>
            <person name="Varghese N."/>
            <person name="Submissions S."/>
        </authorList>
    </citation>
    <scope>NUCLEOTIDE SEQUENCE [LARGE SCALE GENOMIC DNA]</scope>
    <source>
        <strain evidence="3">DSM 21368</strain>
    </source>
</reference>